<evidence type="ECO:0000256" key="1">
    <source>
        <dbReference type="SAM" id="MobiDB-lite"/>
    </source>
</evidence>
<evidence type="ECO:0000313" key="2">
    <source>
        <dbReference type="EMBL" id="TCO07524.1"/>
    </source>
</evidence>
<organism evidence="2 3">
    <name type="scientific">Camelimonas lactis</name>
    <dbReference type="NCBI Taxonomy" id="659006"/>
    <lineage>
        <taxon>Bacteria</taxon>
        <taxon>Pseudomonadati</taxon>
        <taxon>Pseudomonadota</taxon>
        <taxon>Alphaproteobacteria</taxon>
        <taxon>Hyphomicrobiales</taxon>
        <taxon>Chelatococcaceae</taxon>
        <taxon>Camelimonas</taxon>
    </lineage>
</organism>
<keyword evidence="3" id="KW-1185">Reference proteome</keyword>
<proteinExistence type="predicted"/>
<gene>
    <name evidence="2" type="ORF">EV666_1325</name>
</gene>
<comment type="caution">
    <text evidence="2">The sequence shown here is derived from an EMBL/GenBank/DDBJ whole genome shotgun (WGS) entry which is preliminary data.</text>
</comment>
<protein>
    <submittedName>
        <fullName evidence="2">Uncharacterized protein</fullName>
    </submittedName>
</protein>
<sequence length="240" mass="25869">MEVERIAAIVDGARTIGRLDWASGRIWHAYAAGEIGEGQTQALADRIAARKAELRPAPRQVGQVARQSIFPPRKPQKSPDRRASLMRRRRMASSGPLPPQLAAHFTTGQLAVMRVVSDEMRDRGQCAVTIAEIAARAGVCRALVQQALHVAAGLGLLTVQERRRLGQKNLPNLVRIISAAWLAWIKRGPKSSPMAVRLGPDAIGSISVAPPNTTYKKGSAKDCWSGNGGAISHWSRNGLG</sequence>
<reference evidence="2 3" key="1">
    <citation type="submission" date="2019-03" db="EMBL/GenBank/DDBJ databases">
        <title>Genomic Encyclopedia of Type Strains, Phase IV (KMG-IV): sequencing the most valuable type-strain genomes for metagenomic binning, comparative biology and taxonomic classification.</title>
        <authorList>
            <person name="Goeker M."/>
        </authorList>
    </citation>
    <scope>NUCLEOTIDE SEQUENCE [LARGE SCALE GENOMIC DNA]</scope>
    <source>
        <strain evidence="2 3">DSM 22958</strain>
    </source>
</reference>
<dbReference type="EMBL" id="SLWL01000032">
    <property type="protein sequence ID" value="TCO07524.1"/>
    <property type="molecule type" value="Genomic_DNA"/>
</dbReference>
<accession>A0A4R2GH81</accession>
<feature type="region of interest" description="Disordered" evidence="1">
    <location>
        <begin position="61"/>
        <end position="99"/>
    </location>
</feature>
<name>A0A4R2GH81_9HYPH</name>
<dbReference type="Proteomes" id="UP000294881">
    <property type="component" value="Unassembled WGS sequence"/>
</dbReference>
<dbReference type="OrthoDB" id="8005824at2"/>
<dbReference type="AlphaFoldDB" id="A0A4R2GH81"/>
<evidence type="ECO:0000313" key="3">
    <source>
        <dbReference type="Proteomes" id="UP000294881"/>
    </source>
</evidence>
<dbReference type="RefSeq" id="WP_132010885.1">
    <property type="nucleotide sequence ID" value="NZ_SLWL01000032.1"/>
</dbReference>